<organism evidence="2 3">
    <name type="scientific">Miscanthus lutarioriparius</name>
    <dbReference type="NCBI Taxonomy" id="422564"/>
    <lineage>
        <taxon>Eukaryota</taxon>
        <taxon>Viridiplantae</taxon>
        <taxon>Streptophyta</taxon>
        <taxon>Embryophyta</taxon>
        <taxon>Tracheophyta</taxon>
        <taxon>Spermatophyta</taxon>
        <taxon>Magnoliopsida</taxon>
        <taxon>Liliopsida</taxon>
        <taxon>Poales</taxon>
        <taxon>Poaceae</taxon>
        <taxon>PACMAD clade</taxon>
        <taxon>Panicoideae</taxon>
        <taxon>Andropogonodae</taxon>
        <taxon>Andropogoneae</taxon>
        <taxon>Saccharinae</taxon>
        <taxon>Miscanthus</taxon>
    </lineage>
</organism>
<proteinExistence type="predicted"/>
<evidence type="ECO:0000313" key="3">
    <source>
        <dbReference type="Proteomes" id="UP000604825"/>
    </source>
</evidence>
<feature type="compositionally biased region" description="Low complexity" evidence="1">
    <location>
        <begin position="79"/>
        <end position="106"/>
    </location>
</feature>
<accession>A0A811RQC7</accession>
<evidence type="ECO:0000256" key="1">
    <source>
        <dbReference type="SAM" id="MobiDB-lite"/>
    </source>
</evidence>
<keyword evidence="3" id="KW-1185">Reference proteome</keyword>
<feature type="region of interest" description="Disordered" evidence="1">
    <location>
        <begin position="72"/>
        <end position="156"/>
    </location>
</feature>
<sequence>MTTPGHGGGGPPHLAMAAYLPNRRHLAHPRPAVCGHPLPDRRIGLFSHPQHRLRRRGGRHPKWWRGGAFLPPYGGGGSLRLPRGGTRHTPPAAAAHPSPTSGSGASFPIRRKRLPFPRPASSSSNLVLNQDGMVSSPYSDPVLGGPSMEDYSHLLS</sequence>
<feature type="compositionally biased region" description="Polar residues" evidence="1">
    <location>
        <begin position="120"/>
        <end position="138"/>
    </location>
</feature>
<dbReference type="AlphaFoldDB" id="A0A811RQC7"/>
<comment type="caution">
    <text evidence="2">The sequence shown here is derived from an EMBL/GenBank/DDBJ whole genome shotgun (WGS) entry which is preliminary data.</text>
</comment>
<reference evidence="2" key="1">
    <citation type="submission" date="2020-10" db="EMBL/GenBank/DDBJ databases">
        <authorList>
            <person name="Han B."/>
            <person name="Lu T."/>
            <person name="Zhao Q."/>
            <person name="Huang X."/>
            <person name="Zhao Y."/>
        </authorList>
    </citation>
    <scope>NUCLEOTIDE SEQUENCE</scope>
</reference>
<evidence type="ECO:0000313" key="2">
    <source>
        <dbReference type="EMBL" id="CAD6272799.1"/>
    </source>
</evidence>
<protein>
    <submittedName>
        <fullName evidence="2">Uncharacterized protein</fullName>
    </submittedName>
</protein>
<name>A0A811RQC7_9POAL</name>
<dbReference type="EMBL" id="CAJGYO010000016">
    <property type="protein sequence ID" value="CAD6272799.1"/>
    <property type="molecule type" value="Genomic_DNA"/>
</dbReference>
<dbReference type="Proteomes" id="UP000604825">
    <property type="component" value="Unassembled WGS sequence"/>
</dbReference>
<gene>
    <name evidence="2" type="ORF">NCGR_LOCUS56069</name>
</gene>